<dbReference type="PANTHER" id="PTHR43791">
    <property type="entry name" value="PERMEASE-RELATED"/>
    <property type="match status" value="1"/>
</dbReference>
<evidence type="ECO:0000313" key="7">
    <source>
        <dbReference type="EMBL" id="KZM18966.1"/>
    </source>
</evidence>
<comment type="caution">
    <text evidence="7">The sequence shown here is derived from an EMBL/GenBank/DDBJ whole genome shotgun (WGS) entry which is preliminary data.</text>
</comment>
<dbReference type="PANTHER" id="PTHR43791:SF59">
    <property type="entry name" value="TRANSPORTER, PUTATIVE (AFU_ORTHOLOGUE AFUA_1G06550)-RELATED"/>
    <property type="match status" value="1"/>
</dbReference>
<keyword evidence="5 6" id="KW-0472">Membrane</keyword>
<reference evidence="7 8" key="1">
    <citation type="journal article" date="2016" name="Sci. Rep.">
        <title>Draft genome sequencing and secretome analysis of fungal phytopathogen Ascochyta rabiei provides insight into the necrotrophic effector repertoire.</title>
        <authorList>
            <person name="Verma S."/>
            <person name="Gazara R.K."/>
            <person name="Nizam S."/>
            <person name="Parween S."/>
            <person name="Chattopadhyay D."/>
            <person name="Verma P.K."/>
        </authorList>
    </citation>
    <scope>NUCLEOTIDE SEQUENCE [LARGE SCALE GENOMIC DNA]</scope>
    <source>
        <strain evidence="7 8">ArDII</strain>
    </source>
</reference>
<evidence type="ECO:0000313" key="8">
    <source>
        <dbReference type="Proteomes" id="UP000076837"/>
    </source>
</evidence>
<evidence type="ECO:0000256" key="6">
    <source>
        <dbReference type="SAM" id="Phobius"/>
    </source>
</evidence>
<evidence type="ECO:0000256" key="3">
    <source>
        <dbReference type="ARBA" id="ARBA00022692"/>
    </source>
</evidence>
<evidence type="ECO:0000256" key="1">
    <source>
        <dbReference type="ARBA" id="ARBA00004141"/>
    </source>
</evidence>
<dbReference type="EMBL" id="JYNV01000312">
    <property type="protein sequence ID" value="KZM18966.1"/>
    <property type="molecule type" value="Genomic_DNA"/>
</dbReference>
<gene>
    <name evidence="7" type="ORF">ST47_g9898</name>
</gene>
<evidence type="ECO:0000256" key="2">
    <source>
        <dbReference type="ARBA" id="ARBA00022448"/>
    </source>
</evidence>
<feature type="transmembrane region" description="Helical" evidence="6">
    <location>
        <begin position="199"/>
        <end position="220"/>
    </location>
</feature>
<name>A0A162WDH6_DIDRA</name>
<dbReference type="GO" id="GO:0016020">
    <property type="term" value="C:membrane"/>
    <property type="evidence" value="ECO:0007669"/>
    <property type="project" value="UniProtKB-SubCell"/>
</dbReference>
<proteinExistence type="predicted"/>
<dbReference type="AlphaFoldDB" id="A0A162WDH6"/>
<evidence type="ECO:0000256" key="4">
    <source>
        <dbReference type="ARBA" id="ARBA00022989"/>
    </source>
</evidence>
<sequence>MPSLSPPDIDKTEVETVESIHKPPPTTCGKDKAAELLASSERIVVIAAENERVLRRFDLIILPILLSVYCPQSLNKTALSYASVFGLIEDADLDPNSDQYSWLGSIVYIARLVMQPLVAFFLVKFPIGKLVVIMLVEAKETAEYSLVGHGLTSFYPGISPPVYSSSGQNTRGDTKSKIGPHLFEPSENSHYYRGLRSNLALFVAIVVLIVLAVVYIIILNRKHSMTRESMEKVPNVVYLSMERSRSRDAEGVEDVQTSGVGDKAFNDVTDIKNEDFVYVY</sequence>
<accession>A0A162WDH6</accession>
<evidence type="ECO:0000256" key="5">
    <source>
        <dbReference type="ARBA" id="ARBA00023136"/>
    </source>
</evidence>
<dbReference type="InterPro" id="IPR036259">
    <property type="entry name" value="MFS_trans_sf"/>
</dbReference>
<comment type="subcellular location">
    <subcellularLocation>
        <location evidence="1">Membrane</location>
        <topology evidence="1">Multi-pass membrane protein</topology>
    </subcellularLocation>
</comment>
<protein>
    <submittedName>
        <fullName evidence="7">Transmembrane transport</fullName>
    </submittedName>
</protein>
<keyword evidence="2" id="KW-0813">Transport</keyword>
<keyword evidence="8" id="KW-1185">Reference proteome</keyword>
<organism evidence="7 8">
    <name type="scientific">Didymella rabiei</name>
    <name type="common">Chickpea ascochyta blight fungus</name>
    <name type="synonym">Mycosphaerella rabiei</name>
    <dbReference type="NCBI Taxonomy" id="5454"/>
    <lineage>
        <taxon>Eukaryota</taxon>
        <taxon>Fungi</taxon>
        <taxon>Dikarya</taxon>
        <taxon>Ascomycota</taxon>
        <taxon>Pezizomycotina</taxon>
        <taxon>Dothideomycetes</taxon>
        <taxon>Pleosporomycetidae</taxon>
        <taxon>Pleosporales</taxon>
        <taxon>Pleosporineae</taxon>
        <taxon>Didymellaceae</taxon>
        <taxon>Ascochyta</taxon>
    </lineage>
</organism>
<dbReference type="SUPFAM" id="SSF103473">
    <property type="entry name" value="MFS general substrate transporter"/>
    <property type="match status" value="1"/>
</dbReference>
<keyword evidence="4 6" id="KW-1133">Transmembrane helix</keyword>
<keyword evidence="3 6" id="KW-0812">Transmembrane</keyword>
<dbReference type="GO" id="GO:0022857">
    <property type="term" value="F:transmembrane transporter activity"/>
    <property type="evidence" value="ECO:0007669"/>
    <property type="project" value="TreeGrafter"/>
</dbReference>
<dbReference type="Proteomes" id="UP000076837">
    <property type="component" value="Unassembled WGS sequence"/>
</dbReference>
<dbReference type="Gene3D" id="1.20.1250.20">
    <property type="entry name" value="MFS general substrate transporter like domains"/>
    <property type="match status" value="1"/>
</dbReference>